<evidence type="ECO:0000256" key="10">
    <source>
        <dbReference type="ARBA" id="ARBA00023239"/>
    </source>
</evidence>
<keyword evidence="10 14" id="KW-0456">Lyase</keyword>
<comment type="catalytic activity">
    <reaction evidence="1">
        <text>(2R,3S)-3-isopropylmalate = (2S)-2-isopropylmalate</text>
        <dbReference type="Rhea" id="RHEA:32287"/>
        <dbReference type="ChEBI" id="CHEBI:1178"/>
        <dbReference type="ChEBI" id="CHEBI:35121"/>
        <dbReference type="EC" id="4.2.1.33"/>
    </reaction>
</comment>
<evidence type="ECO:0000256" key="1">
    <source>
        <dbReference type="ARBA" id="ARBA00000491"/>
    </source>
</evidence>
<dbReference type="InterPro" id="IPR050075">
    <property type="entry name" value="LeuD"/>
</dbReference>
<dbReference type="GO" id="GO:0009316">
    <property type="term" value="C:3-isopropylmalate dehydratase complex"/>
    <property type="evidence" value="ECO:0007669"/>
    <property type="project" value="InterPro"/>
</dbReference>
<comment type="pathway">
    <text evidence="3">Amino-acid biosynthesis; L-leucine biosynthesis; L-leucine from 3-methyl-2-oxobutanoate: step 2/4.</text>
</comment>
<evidence type="ECO:0000256" key="2">
    <source>
        <dbReference type="ARBA" id="ARBA00002695"/>
    </source>
</evidence>
<keyword evidence="8" id="KW-0432">Leucine biosynthesis</keyword>
<dbReference type="InterPro" id="IPR000573">
    <property type="entry name" value="AconitaseA/IPMdHydase_ssu_swvl"/>
</dbReference>
<dbReference type="KEGG" id="mshg:MSG_02049"/>
<keyword evidence="15" id="KW-1185">Reference proteome</keyword>
<evidence type="ECO:0000256" key="6">
    <source>
        <dbReference type="ARBA" id="ARBA00011998"/>
    </source>
</evidence>
<protein>
    <recommendedName>
        <fullName evidence="7">3-isopropylmalate dehydratase small subunit</fullName>
        <ecNumber evidence="6">4.2.1.33</ecNumber>
    </recommendedName>
    <alternativeName>
        <fullName evidence="12">Alpha-IPM isomerase</fullName>
    </alternativeName>
    <alternativeName>
        <fullName evidence="13">Isopropylmalate isomerase</fullName>
    </alternativeName>
</protein>
<dbReference type="Proteomes" id="UP000217736">
    <property type="component" value="Chromosome"/>
</dbReference>
<dbReference type="UniPathway" id="UPA00048">
    <property type="reaction ID" value="UER00071"/>
</dbReference>
<evidence type="ECO:0000256" key="5">
    <source>
        <dbReference type="ARBA" id="ARBA00011271"/>
    </source>
</evidence>
<proteinExistence type="inferred from homology"/>
<dbReference type="InterPro" id="IPR004431">
    <property type="entry name" value="3-IsopropMal_deHydase_ssu"/>
</dbReference>
<evidence type="ECO:0000313" key="14">
    <source>
        <dbReference type="EMBL" id="BAX92198.1"/>
    </source>
</evidence>
<dbReference type="Pfam" id="PF00694">
    <property type="entry name" value="Aconitase_C"/>
    <property type="match status" value="1"/>
</dbReference>
<dbReference type="NCBIfam" id="NF002458">
    <property type="entry name" value="PRK01641.1"/>
    <property type="match status" value="1"/>
</dbReference>
<reference evidence="15" key="1">
    <citation type="submission" date="2017-06" db="EMBL/GenBank/DDBJ databases">
        <title>Complete Genome Sequence of Mycobacterium shigaense.</title>
        <authorList>
            <person name="Fukano H."/>
            <person name="Yoshida M."/>
            <person name="Kazumi Y."/>
            <person name="Ogura Y."/>
            <person name="Mitarai S."/>
            <person name="Hayashi T."/>
            <person name="Hoshino Y."/>
        </authorList>
    </citation>
    <scope>NUCLEOTIDE SEQUENCE [LARGE SCALE GENOMIC DNA]</scope>
    <source>
        <strain evidence="15">UN-152</strain>
    </source>
</reference>
<evidence type="ECO:0000256" key="11">
    <source>
        <dbReference type="ARBA" id="ARBA00023304"/>
    </source>
</evidence>
<name>A0A1Z4EGU5_9MYCO</name>
<evidence type="ECO:0000256" key="13">
    <source>
        <dbReference type="ARBA" id="ARBA00033368"/>
    </source>
</evidence>
<gene>
    <name evidence="14" type="primary">leuD_2</name>
    <name evidence="14" type="ORF">MSG_02049</name>
</gene>
<evidence type="ECO:0000313" key="15">
    <source>
        <dbReference type="Proteomes" id="UP000217736"/>
    </source>
</evidence>
<dbReference type="NCBIfam" id="TIGR00171">
    <property type="entry name" value="leuD"/>
    <property type="match status" value="1"/>
</dbReference>
<dbReference type="InterPro" id="IPR015928">
    <property type="entry name" value="Aconitase/3IPM_dehydase_swvl"/>
</dbReference>
<dbReference type="Gene3D" id="3.20.19.10">
    <property type="entry name" value="Aconitase, domain 4"/>
    <property type="match status" value="1"/>
</dbReference>
<evidence type="ECO:0000256" key="9">
    <source>
        <dbReference type="ARBA" id="ARBA00022605"/>
    </source>
</evidence>
<dbReference type="PANTHER" id="PTHR43345:SF5">
    <property type="entry name" value="3-ISOPROPYLMALATE DEHYDRATASE SMALL SUBUNIT"/>
    <property type="match status" value="1"/>
</dbReference>
<dbReference type="RefSeq" id="WP_096439298.1">
    <property type="nucleotide sequence ID" value="NZ_AP018164.1"/>
</dbReference>
<dbReference type="OrthoDB" id="9777465at2"/>
<dbReference type="PANTHER" id="PTHR43345">
    <property type="entry name" value="3-ISOPROPYLMALATE DEHYDRATASE SMALL SUBUNIT 2-RELATED-RELATED"/>
    <property type="match status" value="1"/>
</dbReference>
<evidence type="ECO:0000256" key="12">
    <source>
        <dbReference type="ARBA" id="ARBA00031631"/>
    </source>
</evidence>
<organism evidence="14 15">
    <name type="scientific">Mycobacterium shigaense</name>
    <dbReference type="NCBI Taxonomy" id="722731"/>
    <lineage>
        <taxon>Bacteria</taxon>
        <taxon>Bacillati</taxon>
        <taxon>Actinomycetota</taxon>
        <taxon>Actinomycetes</taxon>
        <taxon>Mycobacteriales</taxon>
        <taxon>Mycobacteriaceae</taxon>
        <taxon>Mycobacterium</taxon>
        <taxon>Mycobacterium simiae complex</taxon>
    </lineage>
</organism>
<dbReference type="GO" id="GO:0003861">
    <property type="term" value="F:3-isopropylmalate dehydratase activity"/>
    <property type="evidence" value="ECO:0007669"/>
    <property type="project" value="UniProtKB-EC"/>
</dbReference>
<dbReference type="EMBL" id="AP018164">
    <property type="protein sequence ID" value="BAX92198.1"/>
    <property type="molecule type" value="Genomic_DNA"/>
</dbReference>
<dbReference type="CDD" id="cd01577">
    <property type="entry name" value="IPMI_Swivel"/>
    <property type="match status" value="1"/>
</dbReference>
<dbReference type="EC" id="4.2.1.33" evidence="6"/>
<dbReference type="SUPFAM" id="SSF52016">
    <property type="entry name" value="LeuD/IlvD-like"/>
    <property type="match status" value="1"/>
</dbReference>
<comment type="function">
    <text evidence="2">Catalyzes the isomerization between 2-isopropylmalate and 3-isopropylmalate, via the formation of 2-isopropylmaleate.</text>
</comment>
<comment type="similarity">
    <text evidence="4">Belongs to the LeuD family. LeuD type 1 subfamily.</text>
</comment>
<comment type="subunit">
    <text evidence="5">Heterodimer of LeuC and LeuD.</text>
</comment>
<sequence length="218" mass="24230">MQPFRQVTGIAAPMLRANVDTDALSPSRFKPTELAKYGSFKEALFLDWRSDEHGRPRNDFVLNQDPYDKATILVAGENFGCGSSRESAVWALRDNGFRAVIAPSFASIFQSNCIGNGLLPLPLPADGHQQLVAETFGSQAVPFIEIDLLACEVGAVGGPRHRFNIDERSRNQLLQGLDAIGQTLQLLSQIERFRTADYRNRPWIYHRPDTANLPCSTK</sequence>
<keyword evidence="9" id="KW-0028">Amino-acid biosynthesis</keyword>
<evidence type="ECO:0000256" key="8">
    <source>
        <dbReference type="ARBA" id="ARBA00022430"/>
    </source>
</evidence>
<dbReference type="InterPro" id="IPR033940">
    <property type="entry name" value="IPMI_Swivel"/>
</dbReference>
<dbReference type="AlphaFoldDB" id="A0A1Z4EGU5"/>
<evidence type="ECO:0000256" key="7">
    <source>
        <dbReference type="ARBA" id="ARBA00017233"/>
    </source>
</evidence>
<evidence type="ECO:0000256" key="4">
    <source>
        <dbReference type="ARBA" id="ARBA00009845"/>
    </source>
</evidence>
<keyword evidence="11" id="KW-0100">Branched-chain amino acid biosynthesis</keyword>
<evidence type="ECO:0000256" key="3">
    <source>
        <dbReference type="ARBA" id="ARBA00004729"/>
    </source>
</evidence>
<dbReference type="GO" id="GO:0009098">
    <property type="term" value="P:L-leucine biosynthetic process"/>
    <property type="evidence" value="ECO:0007669"/>
    <property type="project" value="UniProtKB-UniPathway"/>
</dbReference>
<accession>A0A1Z4EGU5</accession>